<comment type="caution">
    <text evidence="7">The sequence shown here is derived from an EMBL/GenBank/DDBJ whole genome shotgun (WGS) entry which is preliminary data.</text>
</comment>
<dbReference type="EMBL" id="JWZX01001449">
    <property type="protein sequence ID" value="KOO33700.1"/>
    <property type="molecule type" value="Genomic_DNA"/>
</dbReference>
<evidence type="ECO:0000259" key="6">
    <source>
        <dbReference type="PROSITE" id="PS50222"/>
    </source>
</evidence>
<evidence type="ECO:0000256" key="3">
    <source>
        <dbReference type="ARBA" id="ARBA00022837"/>
    </source>
</evidence>
<reference evidence="8" key="1">
    <citation type="journal article" date="2015" name="PLoS Genet.">
        <title>Genome Sequence and Transcriptome Analyses of Chrysochromulina tobin: Metabolic Tools for Enhanced Algal Fitness in the Prominent Order Prymnesiales (Haptophyceae).</title>
        <authorList>
            <person name="Hovde B.T."/>
            <person name="Deodato C.R."/>
            <person name="Hunsperger H.M."/>
            <person name="Ryken S.A."/>
            <person name="Yost W."/>
            <person name="Jha R.K."/>
            <person name="Patterson J."/>
            <person name="Monnat R.J. Jr."/>
            <person name="Barlow S.B."/>
            <person name="Starkenburg S.R."/>
            <person name="Cattolico R.A."/>
        </authorList>
    </citation>
    <scope>NUCLEOTIDE SEQUENCE</scope>
    <source>
        <strain evidence="8">CCMP291</strain>
    </source>
</reference>
<feature type="compositionally biased region" description="Low complexity" evidence="5">
    <location>
        <begin position="142"/>
        <end position="181"/>
    </location>
</feature>
<dbReference type="AlphaFoldDB" id="A0A0M0K4E8"/>
<feature type="region of interest" description="Disordered" evidence="5">
    <location>
        <begin position="298"/>
        <end position="369"/>
    </location>
</feature>
<feature type="domain" description="EF-hand" evidence="6">
    <location>
        <begin position="13"/>
        <end position="48"/>
    </location>
</feature>
<dbReference type="Proteomes" id="UP000037460">
    <property type="component" value="Unassembled WGS sequence"/>
</dbReference>
<dbReference type="PROSITE" id="PS00018">
    <property type="entry name" value="EF_HAND_1"/>
    <property type="match status" value="2"/>
</dbReference>
<feature type="coiled-coil region" evidence="4">
    <location>
        <begin position="218"/>
        <end position="260"/>
    </location>
</feature>
<keyword evidence="3" id="KW-0106">Calcium</keyword>
<evidence type="ECO:0000256" key="2">
    <source>
        <dbReference type="ARBA" id="ARBA00022737"/>
    </source>
</evidence>
<sequence>MATPAKPKVSAKDQKAKLRVIFDKFDTDKSGHVSVDELKAMVKMLKLDMSDAAIKKMMADADVDASGQIDFAEFVAIVKKQSASGSAEGLASVVEEAGSAFGWLNPLNWFAAEAPPAAKKQTSKQQSAEKPPINEPARAGSAPVPGAARALPPARSPGRSASPTGSARSSSPTGSASPSTSKYYARTPESIRSMVDFVPTHRMKATQALVQATNAELHNEMKSELSVAQQRAKKLEARFLAKQQVRVEQAKKQQEETNHAVELLKYQKRYQGWEMKTEIKQKWELEQVKKAKFAEKANKRATSFKKRKARATTQRHKEQHDISIAASIASKVERSQRREESLSTKRAQEEQAKHQAAQVRFETRPEVRQEGREMFQAQRNATTAEVKQMLEENALKIAQQKNAYLEKQISIKKKVDALKAASLGSREGLRENRKQQATELRSLLEHERARMLELKDAAKQEVAAKHDSVYMWHALGIVEP</sequence>
<dbReference type="PANTHER" id="PTHR45942">
    <property type="entry name" value="PROTEIN PHOSPATASE 3 REGULATORY SUBUNIT B ALPHA ISOFORM TYPE 1"/>
    <property type="match status" value="1"/>
</dbReference>
<dbReference type="Gene3D" id="1.10.238.10">
    <property type="entry name" value="EF-hand"/>
    <property type="match status" value="1"/>
</dbReference>
<keyword evidence="2" id="KW-0677">Repeat</keyword>
<dbReference type="GO" id="GO:0005509">
    <property type="term" value="F:calcium ion binding"/>
    <property type="evidence" value="ECO:0007669"/>
    <property type="project" value="InterPro"/>
</dbReference>
<name>A0A0M0K4E8_9EUKA</name>
<feature type="compositionally biased region" description="Basic and acidic residues" evidence="5">
    <location>
        <begin position="331"/>
        <end position="353"/>
    </location>
</feature>
<dbReference type="SMART" id="SM00054">
    <property type="entry name" value="EFh"/>
    <property type="match status" value="2"/>
</dbReference>
<dbReference type="InterPro" id="IPR018247">
    <property type="entry name" value="EF_Hand_1_Ca_BS"/>
</dbReference>
<dbReference type="CDD" id="cd00051">
    <property type="entry name" value="EFh"/>
    <property type="match status" value="1"/>
</dbReference>
<feature type="compositionally biased region" description="Basic residues" evidence="5">
    <location>
        <begin position="302"/>
        <end position="314"/>
    </location>
</feature>
<dbReference type="SUPFAM" id="SSF47473">
    <property type="entry name" value="EF-hand"/>
    <property type="match status" value="1"/>
</dbReference>
<dbReference type="PROSITE" id="PS50222">
    <property type="entry name" value="EF_HAND_2"/>
    <property type="match status" value="2"/>
</dbReference>
<dbReference type="OrthoDB" id="429467at2759"/>
<evidence type="ECO:0000256" key="4">
    <source>
        <dbReference type="SAM" id="Coils"/>
    </source>
</evidence>
<dbReference type="Pfam" id="PF13499">
    <property type="entry name" value="EF-hand_7"/>
    <property type="match status" value="1"/>
</dbReference>
<protein>
    <recommendedName>
        <fullName evidence="6">EF-hand domain-containing protein</fullName>
    </recommendedName>
</protein>
<gene>
    <name evidence="7" type="ORF">Ctob_011935</name>
</gene>
<keyword evidence="1" id="KW-0479">Metal-binding</keyword>
<keyword evidence="4" id="KW-0175">Coiled coil</keyword>
<dbReference type="InterPro" id="IPR002048">
    <property type="entry name" value="EF_hand_dom"/>
</dbReference>
<accession>A0A0M0K4E8</accession>
<feature type="domain" description="EF-hand" evidence="6">
    <location>
        <begin position="49"/>
        <end position="84"/>
    </location>
</feature>
<evidence type="ECO:0000256" key="5">
    <source>
        <dbReference type="SAM" id="MobiDB-lite"/>
    </source>
</evidence>
<keyword evidence="8" id="KW-1185">Reference proteome</keyword>
<evidence type="ECO:0000256" key="1">
    <source>
        <dbReference type="ARBA" id="ARBA00022723"/>
    </source>
</evidence>
<evidence type="ECO:0000313" key="8">
    <source>
        <dbReference type="Proteomes" id="UP000037460"/>
    </source>
</evidence>
<organism evidence="7 8">
    <name type="scientific">Chrysochromulina tobinii</name>
    <dbReference type="NCBI Taxonomy" id="1460289"/>
    <lineage>
        <taxon>Eukaryota</taxon>
        <taxon>Haptista</taxon>
        <taxon>Haptophyta</taxon>
        <taxon>Prymnesiophyceae</taxon>
        <taxon>Prymnesiales</taxon>
        <taxon>Chrysochromulinaceae</taxon>
        <taxon>Chrysochromulina</taxon>
    </lineage>
</organism>
<proteinExistence type="predicted"/>
<evidence type="ECO:0000313" key="7">
    <source>
        <dbReference type="EMBL" id="KOO33700.1"/>
    </source>
</evidence>
<feature type="region of interest" description="Disordered" evidence="5">
    <location>
        <begin position="115"/>
        <end position="185"/>
    </location>
</feature>
<dbReference type="InterPro" id="IPR011992">
    <property type="entry name" value="EF-hand-dom_pair"/>
</dbReference>